<evidence type="ECO:0000313" key="7">
    <source>
        <dbReference type="Proteomes" id="UP000694941"/>
    </source>
</evidence>
<reference evidence="8" key="1">
    <citation type="submission" date="2025-08" db="UniProtKB">
        <authorList>
            <consortium name="RefSeq"/>
        </authorList>
    </citation>
    <scope>IDENTIFICATION</scope>
    <source>
        <tissue evidence="8">Muscle</tissue>
    </source>
</reference>
<dbReference type="Proteomes" id="UP000694941">
    <property type="component" value="Unplaced"/>
</dbReference>
<dbReference type="InterPro" id="IPR000372">
    <property type="entry name" value="LRRNT"/>
</dbReference>
<name>A0ABM1B8S1_LIMPO</name>
<accession>A0ABM1B8S1</accession>
<evidence type="ECO:0000259" key="5">
    <source>
        <dbReference type="SMART" id="SM00013"/>
    </source>
</evidence>
<dbReference type="SMART" id="SM00013">
    <property type="entry name" value="LRRNT"/>
    <property type="match status" value="1"/>
</dbReference>
<sequence>MIIKQIPVTSADIKTTIEKKATTVVMKYYLLFLMGVAHISSLWCFNCPLHNEGETCICDNRTTGTYAGSEIVCMDSKSLVNSYVIEYAVNRRVRLECNAYIPYKIGMFSQYNITEITSFHFVNCPLPNITFEELLQGMQVVQLKFESRRKDLVVAPWLFENLKELTTLSMVKNGISVLPENMFSNLSTLRTLQLSDNKLQTIPEKVFTSLHNLATLDLSSNNLKELPNNVFNNLTFLHNLYLFKNELQHLPDEMFHALEQLVVLDISGNKFFELPVDLFNGLSSLESLRISQNSLKTLPESILQNVPNLKVLNLVLNENLTYLPDKLLNGLKHLQSVFLDYCNLSNIPVYFFSNTSTLQYLRISNNKLTSLSKMHFVTNINLKELDLSSNKLRTLPSGLFDKQFALEKLNLKRNRLEQLPMRIFDSLVSLKTLIISSNQLKGIKGELFINLQKLEHLDLSHNRISSIDSNGALGNILNLKILDFSYNNITLFPNLDWKMLLQLDTLNFQYNKITNISVPVLYSKNTRMLLRFNKITRVGVTELRRYDSLQKHITKDNYTKSIPQYPGTPSFFLGANPIHCDCNLLGFFDYLTFRSSVRQNAIFPNANLIKCAGPSSLAGKEFLDVPRNEFICPVFHDCPESCACHIQGHDKTVEVDCRSRYLDAIPEKLPQNTSILYLQNNSISSLGSTAINSTYFSSLKELHLDYNLLSSKIDWFLPPNLRVLTLRGNQLESLPEALLSHKDSRTGKLELRLGKNQWRCDCSSLAFKSWLRDSHNIVTDIQDIVCSDPMQINGSLIQMSMILNIPDEVLCPKDKFNHRIILITVSTVCALLVLLFCVTVAYFQGRKILCNHMITSKSYNVSNSVLKEEVKNQDKASPS</sequence>
<keyword evidence="4" id="KW-1133">Transmembrane helix</keyword>
<dbReference type="GeneID" id="106461813"/>
<dbReference type="SMART" id="SM00369">
    <property type="entry name" value="LRR_TYP"/>
    <property type="match status" value="16"/>
</dbReference>
<evidence type="ECO:0000256" key="3">
    <source>
        <dbReference type="ARBA" id="ARBA00022737"/>
    </source>
</evidence>
<feature type="domain" description="LRRNT" evidence="5">
    <location>
        <begin position="637"/>
        <end position="675"/>
    </location>
</feature>
<keyword evidence="1" id="KW-0433">Leucine-rich repeat</keyword>
<gene>
    <name evidence="8" type="primary">LOC106461813</name>
</gene>
<dbReference type="InterPro" id="IPR032675">
    <property type="entry name" value="LRR_dom_sf"/>
</dbReference>
<dbReference type="PANTHER" id="PTHR24366:SF96">
    <property type="entry name" value="LEUCINE RICH REPEAT CONTAINING 53"/>
    <property type="match status" value="1"/>
</dbReference>
<evidence type="ECO:0000256" key="2">
    <source>
        <dbReference type="ARBA" id="ARBA00022729"/>
    </source>
</evidence>
<keyword evidence="4" id="KW-0812">Transmembrane</keyword>
<dbReference type="RefSeq" id="XP_013777121.2">
    <property type="nucleotide sequence ID" value="XM_013921667.2"/>
</dbReference>
<dbReference type="Pfam" id="PF13855">
    <property type="entry name" value="LRR_8"/>
    <property type="match status" value="4"/>
</dbReference>
<dbReference type="Gene3D" id="3.80.10.10">
    <property type="entry name" value="Ribonuclease Inhibitor"/>
    <property type="match status" value="4"/>
</dbReference>
<keyword evidence="2" id="KW-0732">Signal</keyword>
<keyword evidence="3" id="KW-0677">Repeat</keyword>
<keyword evidence="4" id="KW-0472">Membrane</keyword>
<dbReference type="PRINTS" id="PR00019">
    <property type="entry name" value="LEURICHRPT"/>
</dbReference>
<dbReference type="PROSITE" id="PS51450">
    <property type="entry name" value="LRR"/>
    <property type="match status" value="7"/>
</dbReference>
<keyword evidence="7" id="KW-1185">Reference proteome</keyword>
<dbReference type="Pfam" id="PF01463">
    <property type="entry name" value="LRRCT"/>
    <property type="match status" value="1"/>
</dbReference>
<feature type="domain" description="LRRCT" evidence="6">
    <location>
        <begin position="576"/>
        <end position="633"/>
    </location>
</feature>
<dbReference type="InterPro" id="IPR003591">
    <property type="entry name" value="Leu-rich_rpt_typical-subtyp"/>
</dbReference>
<dbReference type="SUPFAM" id="SSF52047">
    <property type="entry name" value="RNI-like"/>
    <property type="match status" value="1"/>
</dbReference>
<dbReference type="SMART" id="SM00082">
    <property type="entry name" value="LRRCT"/>
    <property type="match status" value="2"/>
</dbReference>
<dbReference type="SMART" id="SM00364">
    <property type="entry name" value="LRR_BAC"/>
    <property type="match status" value="11"/>
</dbReference>
<evidence type="ECO:0000256" key="4">
    <source>
        <dbReference type="SAM" id="Phobius"/>
    </source>
</evidence>
<dbReference type="PANTHER" id="PTHR24366">
    <property type="entry name" value="IG(IMMUNOGLOBULIN) AND LRR(LEUCINE RICH REPEAT) DOMAINS"/>
    <property type="match status" value="1"/>
</dbReference>
<evidence type="ECO:0000259" key="6">
    <source>
        <dbReference type="SMART" id="SM00082"/>
    </source>
</evidence>
<evidence type="ECO:0000313" key="8">
    <source>
        <dbReference type="RefSeq" id="XP_013777121.2"/>
    </source>
</evidence>
<evidence type="ECO:0000256" key="1">
    <source>
        <dbReference type="ARBA" id="ARBA00022614"/>
    </source>
</evidence>
<dbReference type="SUPFAM" id="SSF52058">
    <property type="entry name" value="L domain-like"/>
    <property type="match status" value="1"/>
</dbReference>
<organism evidence="7 8">
    <name type="scientific">Limulus polyphemus</name>
    <name type="common">Atlantic horseshoe crab</name>
    <dbReference type="NCBI Taxonomy" id="6850"/>
    <lineage>
        <taxon>Eukaryota</taxon>
        <taxon>Metazoa</taxon>
        <taxon>Ecdysozoa</taxon>
        <taxon>Arthropoda</taxon>
        <taxon>Chelicerata</taxon>
        <taxon>Merostomata</taxon>
        <taxon>Xiphosura</taxon>
        <taxon>Limulidae</taxon>
        <taxon>Limulus</taxon>
    </lineage>
</organism>
<feature type="transmembrane region" description="Helical" evidence="4">
    <location>
        <begin position="820"/>
        <end position="843"/>
    </location>
</feature>
<dbReference type="InterPro" id="IPR001611">
    <property type="entry name" value="Leu-rich_rpt"/>
</dbReference>
<protein>
    <submittedName>
        <fullName evidence="8">Protein toll-like</fullName>
    </submittedName>
</protein>
<proteinExistence type="predicted"/>
<dbReference type="SMART" id="SM00365">
    <property type="entry name" value="LRR_SD22"/>
    <property type="match status" value="7"/>
</dbReference>
<feature type="transmembrane region" description="Helical" evidence="4">
    <location>
        <begin position="24"/>
        <end position="43"/>
    </location>
</feature>
<feature type="domain" description="LRRCT" evidence="6">
    <location>
        <begin position="756"/>
        <end position="812"/>
    </location>
</feature>
<dbReference type="InterPro" id="IPR000483">
    <property type="entry name" value="Cys-rich_flank_reg_C"/>
</dbReference>